<dbReference type="AlphaFoldDB" id="A0AAW9J6U3"/>
<organism evidence="1 2">
    <name type="scientific">Clostridium perfringens</name>
    <dbReference type="NCBI Taxonomy" id="1502"/>
    <lineage>
        <taxon>Bacteria</taxon>
        <taxon>Bacillati</taxon>
        <taxon>Bacillota</taxon>
        <taxon>Clostridia</taxon>
        <taxon>Eubacteriales</taxon>
        <taxon>Clostridiaceae</taxon>
        <taxon>Clostridium</taxon>
    </lineage>
</organism>
<comment type="caution">
    <text evidence="1">The sequence shown here is derived from an EMBL/GenBank/DDBJ whole genome shotgun (WGS) entry which is preliminary data.</text>
</comment>
<reference evidence="1" key="1">
    <citation type="submission" date="2019-11" db="EMBL/GenBank/DDBJ databases">
        <title>Characterization of Clostridium perfringens isolates from swine manure treated agricultural soils.</title>
        <authorList>
            <person name="Wushke S.T."/>
        </authorList>
    </citation>
    <scope>NUCLEOTIDE SEQUENCE</scope>
    <source>
        <strain evidence="1">X15</strain>
    </source>
</reference>
<sequence length="46" mass="5378">MNCDFCCEKCASRLYAREVPIFESLSESELDRIIDIRKHMALKKGK</sequence>
<dbReference type="EMBL" id="WNVG01001367">
    <property type="protein sequence ID" value="MDZ5035197.1"/>
    <property type="molecule type" value="Genomic_DNA"/>
</dbReference>
<feature type="non-terminal residue" evidence="1">
    <location>
        <position position="46"/>
    </location>
</feature>
<evidence type="ECO:0000313" key="2">
    <source>
        <dbReference type="Proteomes" id="UP001289066"/>
    </source>
</evidence>
<dbReference type="Proteomes" id="UP001289066">
    <property type="component" value="Unassembled WGS sequence"/>
</dbReference>
<gene>
    <name evidence="1" type="ORF">GNF81_21160</name>
</gene>
<proteinExistence type="predicted"/>
<evidence type="ECO:0000313" key="1">
    <source>
        <dbReference type="EMBL" id="MDZ5035197.1"/>
    </source>
</evidence>
<protein>
    <submittedName>
        <fullName evidence="1">Crp/Fnr family transcriptional regulator</fullName>
    </submittedName>
</protein>
<name>A0AAW9J6U3_CLOPF</name>
<accession>A0AAW9J6U3</accession>